<organism evidence="1 2">
    <name type="scientific">Pectobacterium polaris</name>
    <dbReference type="NCBI Taxonomy" id="2042057"/>
    <lineage>
        <taxon>Bacteria</taxon>
        <taxon>Pseudomonadati</taxon>
        <taxon>Pseudomonadota</taxon>
        <taxon>Gammaproteobacteria</taxon>
        <taxon>Enterobacterales</taxon>
        <taxon>Pectobacteriaceae</taxon>
        <taxon>Pectobacterium</taxon>
    </lineage>
</organism>
<dbReference type="RefSeq" id="WP_219680120.1">
    <property type="nucleotide sequence ID" value="NZ_JAESHX010000062.1"/>
</dbReference>
<accession>A0AAW4P1R4</accession>
<dbReference type="Proteomes" id="UP000696310">
    <property type="component" value="Unassembled WGS sequence"/>
</dbReference>
<name>A0AAW4P1R4_9GAMM</name>
<comment type="caution">
    <text evidence="1">The sequence shown here is derived from an EMBL/GenBank/DDBJ whole genome shotgun (WGS) entry which is preliminary data.</text>
</comment>
<dbReference type="AlphaFoldDB" id="A0AAW4P1R4"/>
<dbReference type="EMBL" id="JAESHX010000062">
    <property type="protein sequence ID" value="MBW5893287.1"/>
    <property type="molecule type" value="Genomic_DNA"/>
</dbReference>
<sequence>MGFWETAGKLAKGAANALEEKSNEMQATKMRLESKSSEDLKRIIKSEGFFGSASSTEKSIAMKILRERGDI</sequence>
<protein>
    <submittedName>
        <fullName evidence="1">Transposase</fullName>
    </submittedName>
</protein>
<evidence type="ECO:0000313" key="1">
    <source>
        <dbReference type="EMBL" id="MBW5893287.1"/>
    </source>
</evidence>
<evidence type="ECO:0000313" key="2">
    <source>
        <dbReference type="Proteomes" id="UP000696310"/>
    </source>
</evidence>
<reference evidence="1" key="2">
    <citation type="submission" date="2021-01" db="EMBL/GenBank/DDBJ databases">
        <authorList>
            <person name="Vargas Peralta D."/>
        </authorList>
    </citation>
    <scope>NUCLEOTIDE SEQUENCE</scope>
    <source>
        <strain evidence="1">A3</strain>
    </source>
</reference>
<proteinExistence type="predicted"/>
<gene>
    <name evidence="1" type="ORF">IM880_13800</name>
</gene>
<reference evidence="1" key="1">
    <citation type="journal article" date="2021" name="bioRxiv">
        <title>Identification of Pectobacterium species isolated from the soft rot of tetecho (Neobuxbaumia tetetzo), a columnar cactus, and associated metagenomics.</title>
        <authorList>
            <person name="Vargas-Peralta D."/>
            <person name="Narvaez-Barragan D.A."/>
            <person name="de Sandozequi A."/>
            <person name="Romero-Gutierrez M.F."/>
            <person name="Segovia L."/>
            <person name="Martinez-Anaya C."/>
            <person name="Alcaraz L.D."/>
            <person name="de la Torre Almaraz R."/>
        </authorList>
    </citation>
    <scope>NUCLEOTIDE SEQUENCE</scope>
    <source>
        <strain evidence="1">A3</strain>
    </source>
</reference>